<evidence type="ECO:0000313" key="1">
    <source>
        <dbReference type="EMBL" id="JAT66361.1"/>
    </source>
</evidence>
<sequence length="99" mass="11698">IIQKSTIEIFDNEEIFLIEFSRNFYHNIINIKDFNNNNIENILSEIINNNDQNMGKILELMKNYEENENLFSSIIGFFYQYGIGCEVDKNMALESYLLA</sequence>
<dbReference type="GO" id="GO:0016874">
    <property type="term" value="F:ligase activity"/>
    <property type="evidence" value="ECO:0007669"/>
    <property type="project" value="UniProtKB-KW"/>
</dbReference>
<organism evidence="1">
    <name type="scientific">Anthurium amnicola</name>
    <dbReference type="NCBI Taxonomy" id="1678845"/>
    <lineage>
        <taxon>Eukaryota</taxon>
        <taxon>Viridiplantae</taxon>
        <taxon>Streptophyta</taxon>
        <taxon>Embryophyta</taxon>
        <taxon>Tracheophyta</taxon>
        <taxon>Spermatophyta</taxon>
        <taxon>Magnoliopsida</taxon>
        <taxon>Liliopsida</taxon>
        <taxon>Araceae</taxon>
        <taxon>Pothoideae</taxon>
        <taxon>Potheae</taxon>
        <taxon>Anthurium</taxon>
    </lineage>
</organism>
<accession>A0A1D1ZHS2</accession>
<dbReference type="AlphaFoldDB" id="A0A1D1ZHS2"/>
<feature type="non-terminal residue" evidence="1">
    <location>
        <position position="99"/>
    </location>
</feature>
<reference evidence="1" key="1">
    <citation type="submission" date="2015-07" db="EMBL/GenBank/DDBJ databases">
        <title>Transcriptome Assembly of Anthurium amnicola.</title>
        <authorList>
            <person name="Suzuki J."/>
        </authorList>
    </citation>
    <scope>NUCLEOTIDE SEQUENCE</scope>
</reference>
<proteinExistence type="predicted"/>
<gene>
    <name evidence="1" type="primary">gltX_31</name>
    <name evidence="1" type="ORF">g.135068</name>
</gene>
<feature type="non-terminal residue" evidence="1">
    <location>
        <position position="1"/>
    </location>
</feature>
<dbReference type="EMBL" id="GDJX01001575">
    <property type="protein sequence ID" value="JAT66361.1"/>
    <property type="molecule type" value="Transcribed_RNA"/>
</dbReference>
<name>A0A1D1ZHS2_9ARAE</name>
<protein>
    <submittedName>
        <fullName evidence="1">Glutamate--tRNA ligase</fullName>
    </submittedName>
</protein>
<keyword evidence="1" id="KW-0436">Ligase</keyword>